<evidence type="ECO:0000313" key="6">
    <source>
        <dbReference type="EMBL" id="VYT12819.1"/>
    </source>
</evidence>
<organism evidence="6">
    <name type="scientific">[Clostridium] nexile</name>
    <dbReference type="NCBI Taxonomy" id="29361"/>
    <lineage>
        <taxon>Bacteria</taxon>
        <taxon>Bacillati</taxon>
        <taxon>Bacillota</taxon>
        <taxon>Clostridia</taxon>
        <taxon>Lachnospirales</taxon>
        <taxon>Lachnospiraceae</taxon>
        <taxon>Tyzzerella</taxon>
    </lineage>
</organism>
<protein>
    <submittedName>
        <fullName evidence="6">Sensor histidine kinase YpdA</fullName>
        <ecNumber evidence="6">2.7.13.3</ecNumber>
    </submittedName>
</protein>
<keyword evidence="4" id="KW-0472">Membrane</keyword>
<keyword evidence="4" id="KW-0812">Transmembrane</keyword>
<accession>A0A6N2U609</accession>
<evidence type="ECO:0000259" key="5">
    <source>
        <dbReference type="PROSITE" id="PS50885"/>
    </source>
</evidence>
<dbReference type="InterPro" id="IPR010559">
    <property type="entry name" value="Sig_transdc_His_kin_internal"/>
</dbReference>
<dbReference type="EMBL" id="CACRTG010000013">
    <property type="protein sequence ID" value="VYT12819.1"/>
    <property type="molecule type" value="Genomic_DNA"/>
</dbReference>
<feature type="transmembrane region" description="Helical" evidence="4">
    <location>
        <begin position="16"/>
        <end position="36"/>
    </location>
</feature>
<dbReference type="SUPFAM" id="SSF55874">
    <property type="entry name" value="ATPase domain of HSP90 chaperone/DNA topoisomerase II/histidine kinase"/>
    <property type="match status" value="1"/>
</dbReference>
<dbReference type="Pfam" id="PF06580">
    <property type="entry name" value="His_kinase"/>
    <property type="match status" value="1"/>
</dbReference>
<feature type="transmembrane region" description="Helical" evidence="4">
    <location>
        <begin position="292"/>
        <end position="314"/>
    </location>
</feature>
<name>A0A6N2U609_9FIRM</name>
<sequence>MLKKIKEWGKSLNNRLMGIILLCGIVPVIFIVLFVASSYRRGIMEKTESMVENEMEYVSSLISGRLNHAIEICKAAAYDEEYENAWREYQIGKQSEELFRERVKKRLERMFYLEQSYDTFLFYEKGKEFPFCYSVREGGTVPDCMKNIHEPIREIRKQERLDVQMLVIDGRIFIVQNLYADSAQGIFGTLAIELNVSRLFHDIQPKIAEETAIYLNQVENRVMIQGKIKEEWQKKMEKELLQQFGRKESYKQISIHNLEYSGYMRSNRQEYYNLEIIYLSSNRQLYIEVYEFYKVILFIILLMIPLFVYVFYFLKIHISKPITKMIDASKAIERGAIGTIVQDEKMPNIEFEYLREAFNKMSKQVKYLFDYAYDEKMARKDAKIMALQAQINPHFLNNTLEMMNWQARMSGNLEVSSMIESLGVVLDYNMNRESKRLTTLSQELRCADAYFHIISKRFGKRLTVEKEIDLKLLSIKVPQLVLQPMIENAVVHGIERIKQGIIKIKIHSDVENVYLQVMNSGKPLTKEAKERIEILLNQRPEEIAKEMGHHVSLAIRNINERVKLIYGEEYGLCIEQEGEYIVSTIVIPVREKKVEMERDSRENVRKRLEETGRF</sequence>
<dbReference type="PROSITE" id="PS50885">
    <property type="entry name" value="HAMP"/>
    <property type="match status" value="1"/>
</dbReference>
<dbReference type="AlphaFoldDB" id="A0A6N2U609"/>
<comment type="subcellular location">
    <subcellularLocation>
        <location evidence="1">Membrane</location>
    </subcellularLocation>
</comment>
<evidence type="ECO:0000256" key="3">
    <source>
        <dbReference type="ARBA" id="ARBA00022679"/>
    </source>
</evidence>
<dbReference type="Gene3D" id="3.30.565.10">
    <property type="entry name" value="Histidine kinase-like ATPase, C-terminal domain"/>
    <property type="match status" value="1"/>
</dbReference>
<dbReference type="EC" id="2.7.13.3" evidence="6"/>
<dbReference type="GO" id="GO:0016020">
    <property type="term" value="C:membrane"/>
    <property type="evidence" value="ECO:0007669"/>
    <property type="project" value="UniProtKB-SubCell"/>
</dbReference>
<dbReference type="Gene3D" id="6.10.340.10">
    <property type="match status" value="1"/>
</dbReference>
<dbReference type="PANTHER" id="PTHR34220:SF7">
    <property type="entry name" value="SENSOR HISTIDINE KINASE YPDA"/>
    <property type="match status" value="1"/>
</dbReference>
<keyword evidence="3 6" id="KW-0808">Transferase</keyword>
<evidence type="ECO:0000256" key="1">
    <source>
        <dbReference type="ARBA" id="ARBA00004370"/>
    </source>
</evidence>
<dbReference type="InterPro" id="IPR036890">
    <property type="entry name" value="HATPase_C_sf"/>
</dbReference>
<reference evidence="6" key="1">
    <citation type="submission" date="2019-11" db="EMBL/GenBank/DDBJ databases">
        <authorList>
            <person name="Feng L."/>
        </authorList>
    </citation>
    <scope>NUCLEOTIDE SEQUENCE</scope>
    <source>
        <strain evidence="6">CnexileLFYP112</strain>
    </source>
</reference>
<keyword evidence="4" id="KW-1133">Transmembrane helix</keyword>
<proteinExistence type="predicted"/>
<dbReference type="PANTHER" id="PTHR34220">
    <property type="entry name" value="SENSOR HISTIDINE KINASE YPDA"/>
    <property type="match status" value="1"/>
</dbReference>
<dbReference type="InterPro" id="IPR003660">
    <property type="entry name" value="HAMP_dom"/>
</dbReference>
<keyword evidence="6" id="KW-0418">Kinase</keyword>
<feature type="domain" description="HAMP" evidence="5">
    <location>
        <begin position="316"/>
        <end position="370"/>
    </location>
</feature>
<dbReference type="GO" id="GO:0000155">
    <property type="term" value="F:phosphorelay sensor kinase activity"/>
    <property type="evidence" value="ECO:0007669"/>
    <property type="project" value="InterPro"/>
</dbReference>
<evidence type="ECO:0000256" key="4">
    <source>
        <dbReference type="SAM" id="Phobius"/>
    </source>
</evidence>
<evidence type="ECO:0000256" key="2">
    <source>
        <dbReference type="ARBA" id="ARBA00022553"/>
    </source>
</evidence>
<keyword evidence="2" id="KW-0597">Phosphoprotein</keyword>
<dbReference type="InterPro" id="IPR050640">
    <property type="entry name" value="Bact_2-comp_sensor_kinase"/>
</dbReference>
<gene>
    <name evidence="6" type="primary">ypdA</name>
    <name evidence="6" type="ORF">CNLFYP112_01916</name>
</gene>